<feature type="modified residue" description="4-aspartylphosphate" evidence="2">
    <location>
        <position position="68"/>
    </location>
</feature>
<dbReference type="PRINTS" id="PR00038">
    <property type="entry name" value="HTHLUXR"/>
</dbReference>
<dbReference type="PROSITE" id="PS50043">
    <property type="entry name" value="HTH_LUXR_2"/>
    <property type="match status" value="1"/>
</dbReference>
<dbReference type="InterPro" id="IPR011006">
    <property type="entry name" value="CheY-like_superfamily"/>
</dbReference>
<sequence>MNTEPAPSPILSPVTPLLIADDHHLVRDGLKLMVMAMFPDACVLEAANAEQMIRQVRRCNGVALAMVDLNMPGMDKGAALGLLGHEFPRLRLVVVSALTSPDVIRRALALPAVHAFVPKSAGASHMREAIEAALHNRKLPFSPAPDAEPPLDAALTPRMQEIRSLLRQGLSNKSIARQLNLSEGTVKNYMSEIFRALSVSNRTQAAQYDTETA</sequence>
<evidence type="ECO:0000259" key="3">
    <source>
        <dbReference type="PROSITE" id="PS50043"/>
    </source>
</evidence>
<dbReference type="PROSITE" id="PS50110">
    <property type="entry name" value="RESPONSE_REGULATORY"/>
    <property type="match status" value="1"/>
</dbReference>
<dbReference type="InterPro" id="IPR036388">
    <property type="entry name" value="WH-like_DNA-bd_sf"/>
</dbReference>
<dbReference type="InterPro" id="IPR001789">
    <property type="entry name" value="Sig_transdc_resp-reg_receiver"/>
</dbReference>
<dbReference type="SMART" id="SM00448">
    <property type="entry name" value="REC"/>
    <property type="match status" value="1"/>
</dbReference>
<evidence type="ECO:0000256" key="2">
    <source>
        <dbReference type="PROSITE-ProRule" id="PRU00169"/>
    </source>
</evidence>
<keyword evidence="6" id="KW-1185">Reference proteome</keyword>
<evidence type="ECO:0000259" key="4">
    <source>
        <dbReference type="PROSITE" id="PS50110"/>
    </source>
</evidence>
<gene>
    <name evidence="5" type="ORF">H0I39_02080</name>
</gene>
<evidence type="ECO:0000256" key="1">
    <source>
        <dbReference type="ARBA" id="ARBA00022553"/>
    </source>
</evidence>
<dbReference type="RefSeq" id="WP_180549411.1">
    <property type="nucleotide sequence ID" value="NZ_JACCKX010000001.1"/>
</dbReference>
<dbReference type="Gene3D" id="1.10.10.10">
    <property type="entry name" value="Winged helix-like DNA-binding domain superfamily/Winged helix DNA-binding domain"/>
    <property type="match status" value="1"/>
</dbReference>
<dbReference type="SUPFAM" id="SSF52172">
    <property type="entry name" value="CheY-like"/>
    <property type="match status" value="1"/>
</dbReference>
<evidence type="ECO:0000313" key="6">
    <source>
        <dbReference type="Proteomes" id="UP000589716"/>
    </source>
</evidence>
<name>A0A853IKH8_9BURK</name>
<protein>
    <submittedName>
        <fullName evidence="5">Response regulator transcription factor</fullName>
    </submittedName>
</protein>
<dbReference type="Pfam" id="PF00196">
    <property type="entry name" value="GerE"/>
    <property type="match status" value="1"/>
</dbReference>
<dbReference type="EMBL" id="JACCKX010000001">
    <property type="protein sequence ID" value="NZA00876.1"/>
    <property type="molecule type" value="Genomic_DNA"/>
</dbReference>
<feature type="domain" description="HTH luxR-type" evidence="3">
    <location>
        <begin position="148"/>
        <end position="213"/>
    </location>
</feature>
<dbReference type="AlphaFoldDB" id="A0A853IKH8"/>
<accession>A0A853IKH8</accession>
<comment type="caution">
    <text evidence="5">The sequence shown here is derived from an EMBL/GenBank/DDBJ whole genome shotgun (WGS) entry which is preliminary data.</text>
</comment>
<dbReference type="SMART" id="SM00421">
    <property type="entry name" value="HTH_LUXR"/>
    <property type="match status" value="1"/>
</dbReference>
<feature type="domain" description="Response regulatory" evidence="4">
    <location>
        <begin position="16"/>
        <end position="134"/>
    </location>
</feature>
<dbReference type="InterPro" id="IPR051015">
    <property type="entry name" value="EvgA-like"/>
</dbReference>
<keyword evidence="1 2" id="KW-0597">Phosphoprotein</keyword>
<evidence type="ECO:0000313" key="5">
    <source>
        <dbReference type="EMBL" id="NZA00876.1"/>
    </source>
</evidence>
<dbReference type="Gene3D" id="3.40.50.2300">
    <property type="match status" value="1"/>
</dbReference>
<dbReference type="GO" id="GO:0006355">
    <property type="term" value="P:regulation of DNA-templated transcription"/>
    <property type="evidence" value="ECO:0007669"/>
    <property type="project" value="InterPro"/>
</dbReference>
<organism evidence="5 6">
    <name type="scientific">Ottowia beijingensis</name>
    <dbReference type="NCBI Taxonomy" id="1207057"/>
    <lineage>
        <taxon>Bacteria</taxon>
        <taxon>Pseudomonadati</taxon>
        <taxon>Pseudomonadota</taxon>
        <taxon>Betaproteobacteria</taxon>
        <taxon>Burkholderiales</taxon>
        <taxon>Comamonadaceae</taxon>
        <taxon>Ottowia</taxon>
    </lineage>
</organism>
<dbReference type="Pfam" id="PF00072">
    <property type="entry name" value="Response_reg"/>
    <property type="match status" value="1"/>
</dbReference>
<dbReference type="GO" id="GO:0000160">
    <property type="term" value="P:phosphorelay signal transduction system"/>
    <property type="evidence" value="ECO:0007669"/>
    <property type="project" value="InterPro"/>
</dbReference>
<dbReference type="CDD" id="cd17535">
    <property type="entry name" value="REC_NarL-like"/>
    <property type="match status" value="1"/>
</dbReference>
<dbReference type="PANTHER" id="PTHR45566">
    <property type="entry name" value="HTH-TYPE TRANSCRIPTIONAL REGULATOR YHJB-RELATED"/>
    <property type="match status" value="1"/>
</dbReference>
<dbReference type="Proteomes" id="UP000589716">
    <property type="component" value="Unassembled WGS sequence"/>
</dbReference>
<reference evidence="5 6" key="1">
    <citation type="submission" date="2020-07" db="EMBL/GenBank/DDBJ databases">
        <authorList>
            <person name="Maaloum M."/>
        </authorList>
    </citation>
    <scope>NUCLEOTIDE SEQUENCE [LARGE SCALE GENOMIC DNA]</scope>
    <source>
        <strain evidence="5 6">GCS-AN-3</strain>
    </source>
</reference>
<dbReference type="PANTHER" id="PTHR45566:SF2">
    <property type="entry name" value="NARL SUBFAMILY"/>
    <property type="match status" value="1"/>
</dbReference>
<dbReference type="InterPro" id="IPR000792">
    <property type="entry name" value="Tscrpt_reg_LuxR_C"/>
</dbReference>
<proteinExistence type="predicted"/>
<dbReference type="InterPro" id="IPR058245">
    <property type="entry name" value="NreC/VraR/RcsB-like_REC"/>
</dbReference>
<dbReference type="CDD" id="cd06170">
    <property type="entry name" value="LuxR_C_like"/>
    <property type="match status" value="1"/>
</dbReference>